<dbReference type="Proteomes" id="UP000281431">
    <property type="component" value="Unassembled WGS sequence"/>
</dbReference>
<accession>A0A3N6NAM0</accession>
<organism evidence="1 2">
    <name type="scientific">Natrarchaeobius chitinivorans</name>
    <dbReference type="NCBI Taxonomy" id="1679083"/>
    <lineage>
        <taxon>Archaea</taxon>
        <taxon>Methanobacteriati</taxon>
        <taxon>Methanobacteriota</taxon>
        <taxon>Stenosarchaea group</taxon>
        <taxon>Halobacteria</taxon>
        <taxon>Halobacteriales</taxon>
        <taxon>Natrialbaceae</taxon>
        <taxon>Natrarchaeobius</taxon>
    </lineage>
</organism>
<proteinExistence type="predicted"/>
<gene>
    <name evidence="1" type="ORF">EA472_21190</name>
</gene>
<name>A0A3N6NAM0_NATCH</name>
<sequence>MINVAQTTLETTALCTDPCLVLNANDAALAAASPPTGFRYGGRHASTLVRRRPNRRRLEGERIVTDSERFGIRDDALI</sequence>
<protein>
    <submittedName>
        <fullName evidence="1">Uncharacterized protein</fullName>
    </submittedName>
</protein>
<dbReference type="AlphaFoldDB" id="A0A3N6NAM0"/>
<dbReference type="EMBL" id="REFZ01000030">
    <property type="protein sequence ID" value="RQG95682.1"/>
    <property type="molecule type" value="Genomic_DNA"/>
</dbReference>
<evidence type="ECO:0000313" key="2">
    <source>
        <dbReference type="Proteomes" id="UP000281431"/>
    </source>
</evidence>
<evidence type="ECO:0000313" key="1">
    <source>
        <dbReference type="EMBL" id="RQG95682.1"/>
    </source>
</evidence>
<comment type="caution">
    <text evidence="1">The sequence shown here is derived from an EMBL/GenBank/DDBJ whole genome shotgun (WGS) entry which is preliminary data.</text>
</comment>
<reference evidence="1 2" key="1">
    <citation type="submission" date="2018-10" db="EMBL/GenBank/DDBJ databases">
        <title>Natrarchaeobius chitinivorans gen. nov., sp. nov., and Natrarchaeobius haloalkaliphilus sp. nov., alkaliphilic, chitin-utilizing haloarchaea from hypersaline alkaline lakes.</title>
        <authorList>
            <person name="Sorokin D.Y."/>
            <person name="Elcheninov A.G."/>
            <person name="Kostrikina N.A."/>
            <person name="Bale N.J."/>
            <person name="Sinninghe Damste J.S."/>
            <person name="Khijniak T.V."/>
            <person name="Kublanov I.V."/>
            <person name="Toshchakov S.V."/>
        </authorList>
    </citation>
    <scope>NUCLEOTIDE SEQUENCE [LARGE SCALE GENOMIC DNA]</scope>
    <source>
        <strain evidence="1 2">AArcht7</strain>
    </source>
</reference>
<keyword evidence="2" id="KW-1185">Reference proteome</keyword>